<accession>A0A0E9NNH9</accession>
<reference evidence="1 2" key="2">
    <citation type="journal article" date="2014" name="J. Gen. Appl. Microbiol.">
        <title>The early diverging ascomycetous budding yeast Saitoella complicata has three histone deacetylases belonging to the Clr6, Hos2, and Rpd3 lineages.</title>
        <authorList>
            <person name="Nishida H."/>
            <person name="Matsumoto T."/>
            <person name="Kondo S."/>
            <person name="Hamamoto M."/>
            <person name="Yoshikawa H."/>
        </authorList>
    </citation>
    <scope>NUCLEOTIDE SEQUENCE [LARGE SCALE GENOMIC DNA]</scope>
    <source>
        <strain evidence="1 2">NRRL Y-17804</strain>
    </source>
</reference>
<dbReference type="EMBL" id="BACD03000046">
    <property type="protein sequence ID" value="GAO51422.1"/>
    <property type="molecule type" value="Genomic_DNA"/>
</dbReference>
<protein>
    <submittedName>
        <fullName evidence="1">Uncharacterized protein</fullName>
    </submittedName>
</protein>
<evidence type="ECO:0000313" key="1">
    <source>
        <dbReference type="EMBL" id="GAO51422.1"/>
    </source>
</evidence>
<keyword evidence="2" id="KW-1185">Reference proteome</keyword>
<comment type="caution">
    <text evidence="1">The sequence shown here is derived from an EMBL/GenBank/DDBJ whole genome shotgun (WGS) entry which is preliminary data.</text>
</comment>
<dbReference type="Proteomes" id="UP000033140">
    <property type="component" value="Unassembled WGS sequence"/>
</dbReference>
<name>A0A0E9NNH9_SAICN</name>
<gene>
    <name evidence="1" type="ORF">G7K_5523-t1</name>
</gene>
<proteinExistence type="predicted"/>
<sequence>MGVDCKWIVGKACGELESETEARIHLVHLQISRYNCVAVAKKFCQRDPPVSSSKPKECNVTNAKNPVSQIQNLTQRMSKVYPYNANN</sequence>
<organism evidence="1 2">
    <name type="scientific">Saitoella complicata (strain BCRC 22490 / CBS 7301 / JCM 7358 / NBRC 10748 / NRRL Y-17804)</name>
    <dbReference type="NCBI Taxonomy" id="698492"/>
    <lineage>
        <taxon>Eukaryota</taxon>
        <taxon>Fungi</taxon>
        <taxon>Dikarya</taxon>
        <taxon>Ascomycota</taxon>
        <taxon>Taphrinomycotina</taxon>
        <taxon>Taphrinomycotina incertae sedis</taxon>
        <taxon>Saitoella</taxon>
    </lineage>
</organism>
<reference evidence="1 2" key="3">
    <citation type="journal article" date="2015" name="Genome Announc.">
        <title>Draft Genome Sequence of the Archiascomycetous Yeast Saitoella complicata.</title>
        <authorList>
            <person name="Yamauchi K."/>
            <person name="Kondo S."/>
            <person name="Hamamoto M."/>
            <person name="Takahashi Y."/>
            <person name="Ogura Y."/>
            <person name="Hayashi T."/>
            <person name="Nishida H."/>
        </authorList>
    </citation>
    <scope>NUCLEOTIDE SEQUENCE [LARGE SCALE GENOMIC DNA]</scope>
    <source>
        <strain evidence="1 2">NRRL Y-17804</strain>
    </source>
</reference>
<reference evidence="1 2" key="1">
    <citation type="journal article" date="2011" name="J. Gen. Appl. Microbiol.">
        <title>Draft genome sequencing of the enigmatic yeast Saitoella complicata.</title>
        <authorList>
            <person name="Nishida H."/>
            <person name="Hamamoto M."/>
            <person name="Sugiyama J."/>
        </authorList>
    </citation>
    <scope>NUCLEOTIDE SEQUENCE [LARGE SCALE GENOMIC DNA]</scope>
    <source>
        <strain evidence="1 2">NRRL Y-17804</strain>
    </source>
</reference>
<dbReference type="AlphaFoldDB" id="A0A0E9NNH9"/>
<evidence type="ECO:0000313" key="2">
    <source>
        <dbReference type="Proteomes" id="UP000033140"/>
    </source>
</evidence>